<organism evidence="1 2">
    <name type="scientific">Candidatus Niyogibacteria bacterium CG10_big_fil_rev_8_21_14_0_10_42_19</name>
    <dbReference type="NCBI Taxonomy" id="1974725"/>
    <lineage>
        <taxon>Bacteria</taxon>
        <taxon>Candidatus Niyogiibacteriota</taxon>
    </lineage>
</organism>
<reference evidence="2" key="1">
    <citation type="submission" date="2017-09" db="EMBL/GenBank/DDBJ databases">
        <title>Depth-based differentiation of microbial function through sediment-hosted aquifers and enrichment of novel symbionts in the deep terrestrial subsurface.</title>
        <authorList>
            <person name="Probst A.J."/>
            <person name="Ladd B."/>
            <person name="Jarett J.K."/>
            <person name="Geller-Mcgrath D.E."/>
            <person name="Sieber C.M.K."/>
            <person name="Emerson J.B."/>
            <person name="Anantharaman K."/>
            <person name="Thomas B.C."/>
            <person name="Malmstrom R."/>
            <person name="Stieglmeier M."/>
            <person name="Klingl A."/>
            <person name="Woyke T."/>
            <person name="Ryan C.M."/>
            <person name="Banfield J.F."/>
        </authorList>
    </citation>
    <scope>NUCLEOTIDE SEQUENCE [LARGE SCALE GENOMIC DNA]</scope>
</reference>
<dbReference type="AlphaFoldDB" id="A0A2H0TFI8"/>
<dbReference type="EMBL" id="PFCN01000027">
    <property type="protein sequence ID" value="PIR70302.1"/>
    <property type="molecule type" value="Genomic_DNA"/>
</dbReference>
<name>A0A2H0TFI8_9BACT</name>
<evidence type="ECO:0000313" key="2">
    <source>
        <dbReference type="Proteomes" id="UP000229383"/>
    </source>
</evidence>
<evidence type="ECO:0000313" key="1">
    <source>
        <dbReference type="EMBL" id="PIR70302.1"/>
    </source>
</evidence>
<accession>A0A2H0TFI8</accession>
<dbReference type="Proteomes" id="UP000229383">
    <property type="component" value="Unassembled WGS sequence"/>
</dbReference>
<sequence>MIREYDNKDWPAKNFCRRIFLPKYPSGEAPPLRPETSWVESSRNFPFLFRIFFRGHAQKKNCKGKFLRGCRRSVSGGGRRGESVRFCSEPPRTRSVRQSGFCSKKVRISTKRHRFIREKACFELVEGSGYL</sequence>
<protein>
    <submittedName>
        <fullName evidence="1">Uncharacterized protein</fullName>
    </submittedName>
</protein>
<proteinExistence type="predicted"/>
<gene>
    <name evidence="1" type="ORF">COU46_02185</name>
</gene>
<comment type="caution">
    <text evidence="1">The sequence shown here is derived from an EMBL/GenBank/DDBJ whole genome shotgun (WGS) entry which is preliminary data.</text>
</comment>